<accession>A0AAE3KL74</accession>
<dbReference type="GO" id="GO:0031419">
    <property type="term" value="F:cobalamin binding"/>
    <property type="evidence" value="ECO:0007669"/>
    <property type="project" value="InterPro"/>
</dbReference>
<keyword evidence="3" id="KW-1185">Reference proteome</keyword>
<dbReference type="InterPro" id="IPR006158">
    <property type="entry name" value="Cobalamin-bd"/>
</dbReference>
<name>A0AAE3KL74_9PSEU</name>
<dbReference type="AlphaFoldDB" id="A0AAE3KL74"/>
<organism evidence="2 3">
    <name type="scientific">Goodfellowiella coeruleoviolacea</name>
    <dbReference type="NCBI Taxonomy" id="334858"/>
    <lineage>
        <taxon>Bacteria</taxon>
        <taxon>Bacillati</taxon>
        <taxon>Actinomycetota</taxon>
        <taxon>Actinomycetes</taxon>
        <taxon>Pseudonocardiales</taxon>
        <taxon>Pseudonocardiaceae</taxon>
        <taxon>Goodfellowiella</taxon>
    </lineage>
</organism>
<evidence type="ECO:0000313" key="3">
    <source>
        <dbReference type="Proteomes" id="UP001206128"/>
    </source>
</evidence>
<sequence length="146" mass="15206">MSHVDDRVVVLGVAESDAHAVANRLIEFQLRELGFAVVNLGVCTPLADFADAVAAHPQARAVVIGSVNGHAVADLRDLPALRGAGRLPCPVVVGGNLTIDPADRPEAKRQLLALGVDHVLDDLTELAPLLLAPPDGAQVPDEVVRA</sequence>
<reference evidence="2" key="1">
    <citation type="submission" date="2022-06" db="EMBL/GenBank/DDBJ databases">
        <title>Genomic Encyclopedia of Archaeal and Bacterial Type Strains, Phase II (KMG-II): from individual species to whole genera.</title>
        <authorList>
            <person name="Goeker M."/>
        </authorList>
    </citation>
    <scope>NUCLEOTIDE SEQUENCE</scope>
    <source>
        <strain evidence="2">DSM 43935</strain>
    </source>
</reference>
<dbReference type="InterPro" id="IPR036724">
    <property type="entry name" value="Cobalamin-bd_sf"/>
</dbReference>
<dbReference type="Proteomes" id="UP001206128">
    <property type="component" value="Unassembled WGS sequence"/>
</dbReference>
<evidence type="ECO:0000259" key="1">
    <source>
        <dbReference type="PROSITE" id="PS51332"/>
    </source>
</evidence>
<comment type="caution">
    <text evidence="2">The sequence shown here is derived from an EMBL/GenBank/DDBJ whole genome shotgun (WGS) entry which is preliminary data.</text>
</comment>
<dbReference type="Gene3D" id="3.40.50.280">
    <property type="entry name" value="Cobalamin-binding domain"/>
    <property type="match status" value="1"/>
</dbReference>
<evidence type="ECO:0000313" key="2">
    <source>
        <dbReference type="EMBL" id="MCP2170059.1"/>
    </source>
</evidence>
<dbReference type="PROSITE" id="PS51332">
    <property type="entry name" value="B12_BINDING"/>
    <property type="match status" value="1"/>
</dbReference>
<gene>
    <name evidence="2" type="ORF">LX83_006947</name>
</gene>
<protein>
    <submittedName>
        <fullName evidence="2">Methylaspartate mutase sigma subunit</fullName>
    </submittedName>
</protein>
<dbReference type="EMBL" id="JAMTCK010000024">
    <property type="protein sequence ID" value="MCP2170059.1"/>
    <property type="molecule type" value="Genomic_DNA"/>
</dbReference>
<dbReference type="GO" id="GO:0046872">
    <property type="term" value="F:metal ion binding"/>
    <property type="evidence" value="ECO:0007669"/>
    <property type="project" value="InterPro"/>
</dbReference>
<dbReference type="SUPFAM" id="SSF52242">
    <property type="entry name" value="Cobalamin (vitamin B12)-binding domain"/>
    <property type="match status" value="1"/>
</dbReference>
<dbReference type="Pfam" id="PF02310">
    <property type="entry name" value="B12-binding"/>
    <property type="match status" value="1"/>
</dbReference>
<proteinExistence type="predicted"/>
<feature type="domain" description="B12-binding" evidence="1">
    <location>
        <begin position="6"/>
        <end position="141"/>
    </location>
</feature>